<comment type="caution">
    <text evidence="2">The sequence shown here is derived from an EMBL/GenBank/DDBJ whole genome shotgun (WGS) entry which is preliminary data.</text>
</comment>
<evidence type="ECO:0000313" key="3">
    <source>
        <dbReference type="Proteomes" id="UP001470023"/>
    </source>
</evidence>
<proteinExistence type="predicted"/>
<reference evidence="2 3" key="1">
    <citation type="submission" date="2024-06" db="EMBL/GenBank/DDBJ databases">
        <title>The Natural Products Discovery Center: Release of the First 8490 Sequenced Strains for Exploring Actinobacteria Biosynthetic Diversity.</title>
        <authorList>
            <person name="Kalkreuter E."/>
            <person name="Kautsar S.A."/>
            <person name="Yang D."/>
            <person name="Bader C.D."/>
            <person name="Teijaro C.N."/>
            <person name="Fluegel L."/>
            <person name="Davis C.M."/>
            <person name="Simpson J.R."/>
            <person name="Lauterbach L."/>
            <person name="Steele A.D."/>
            <person name="Gui C."/>
            <person name="Meng S."/>
            <person name="Li G."/>
            <person name="Viehrig K."/>
            <person name="Ye F."/>
            <person name="Su P."/>
            <person name="Kiefer A.F."/>
            <person name="Nichols A."/>
            <person name="Cepeda A.J."/>
            <person name="Yan W."/>
            <person name="Fan B."/>
            <person name="Jiang Y."/>
            <person name="Adhikari A."/>
            <person name="Zheng C.-J."/>
            <person name="Schuster L."/>
            <person name="Cowan T.M."/>
            <person name="Smanski M.J."/>
            <person name="Chevrette M.G."/>
            <person name="De Carvalho L.P.S."/>
            <person name="Shen B."/>
        </authorList>
    </citation>
    <scope>NUCLEOTIDE SEQUENCE [LARGE SCALE GENOMIC DNA]</scope>
    <source>
        <strain evidence="2 3">NPDC001166</strain>
    </source>
</reference>
<dbReference type="EMBL" id="JBEPAZ010000082">
    <property type="protein sequence ID" value="MER6434088.1"/>
    <property type="molecule type" value="Genomic_DNA"/>
</dbReference>
<evidence type="ECO:0000313" key="2">
    <source>
        <dbReference type="EMBL" id="MER6434088.1"/>
    </source>
</evidence>
<dbReference type="Proteomes" id="UP001470023">
    <property type="component" value="Unassembled WGS sequence"/>
</dbReference>
<evidence type="ECO:0000256" key="1">
    <source>
        <dbReference type="SAM" id="MobiDB-lite"/>
    </source>
</evidence>
<keyword evidence="3" id="KW-1185">Reference proteome</keyword>
<protein>
    <submittedName>
        <fullName evidence="2">Uncharacterized protein</fullName>
    </submittedName>
</protein>
<feature type="region of interest" description="Disordered" evidence="1">
    <location>
        <begin position="80"/>
        <end position="155"/>
    </location>
</feature>
<organism evidence="2 3">
    <name type="scientific">Streptomyces sp. 900105245</name>
    <dbReference type="NCBI Taxonomy" id="3154379"/>
    <lineage>
        <taxon>Bacteria</taxon>
        <taxon>Bacillati</taxon>
        <taxon>Actinomycetota</taxon>
        <taxon>Actinomycetes</taxon>
        <taxon>Kitasatosporales</taxon>
        <taxon>Streptomycetaceae</taxon>
        <taxon>Streptomyces</taxon>
    </lineage>
</organism>
<dbReference type="RefSeq" id="WP_352065992.1">
    <property type="nucleotide sequence ID" value="NZ_JBEPAZ010000082.1"/>
</dbReference>
<accession>A0ABV1UK15</accession>
<feature type="compositionally biased region" description="Low complexity" evidence="1">
    <location>
        <begin position="131"/>
        <end position="149"/>
    </location>
</feature>
<sequence length="155" mass="16810">MNGSKSGSSSVALISATEWTIGDEARAWLQHHGHLERLGEHALQAADEKWRAYRAAWAPRTAAAWDADWRAWIARERTPAPGRPNLYALPGGTPTPPSGMTRAEAHTAAPTRRPRRTDWNGVTRFRTDAKSPQSSPTSAASTPAQPTAARPKPVS</sequence>
<name>A0ABV1UK15_9ACTN</name>
<gene>
    <name evidence="2" type="ORF">ABT272_41360</name>
</gene>